<dbReference type="OrthoDB" id="532547at2759"/>
<keyword evidence="5 8" id="KW-1133">Transmembrane helix</keyword>
<keyword evidence="2" id="KW-0813">Transport</keyword>
<feature type="transmembrane region" description="Helical" evidence="8">
    <location>
        <begin position="68"/>
        <end position="93"/>
    </location>
</feature>
<evidence type="ECO:0000256" key="3">
    <source>
        <dbReference type="ARBA" id="ARBA00022475"/>
    </source>
</evidence>
<evidence type="ECO:0000313" key="10">
    <source>
        <dbReference type="EMBL" id="GLC47784.1"/>
    </source>
</evidence>
<feature type="transmembrane region" description="Helical" evidence="8">
    <location>
        <begin position="472"/>
        <end position="494"/>
    </location>
</feature>
<evidence type="ECO:0000259" key="9">
    <source>
        <dbReference type="PROSITE" id="PS50850"/>
    </source>
</evidence>
<dbReference type="GO" id="GO:0005886">
    <property type="term" value="C:plasma membrane"/>
    <property type="evidence" value="ECO:0007669"/>
    <property type="project" value="UniProtKB-SubCell"/>
</dbReference>
<evidence type="ECO:0000313" key="11">
    <source>
        <dbReference type="Proteomes" id="UP001165080"/>
    </source>
</evidence>
<feature type="transmembrane region" description="Helical" evidence="8">
    <location>
        <begin position="224"/>
        <end position="244"/>
    </location>
</feature>
<dbReference type="GO" id="GO:0022857">
    <property type="term" value="F:transmembrane transporter activity"/>
    <property type="evidence" value="ECO:0007669"/>
    <property type="project" value="InterPro"/>
</dbReference>
<evidence type="ECO:0000256" key="5">
    <source>
        <dbReference type="ARBA" id="ARBA00022989"/>
    </source>
</evidence>
<comment type="subcellular location">
    <subcellularLocation>
        <location evidence="1">Cell membrane</location>
        <topology evidence="1">Multi-pass membrane protein</topology>
    </subcellularLocation>
</comment>
<proteinExistence type="inferred from homology"/>
<dbReference type="InterPro" id="IPR011701">
    <property type="entry name" value="MFS"/>
</dbReference>
<accession>A0A9W6B8B6</accession>
<dbReference type="InterPro" id="IPR020846">
    <property type="entry name" value="MFS_dom"/>
</dbReference>
<evidence type="ECO:0000256" key="6">
    <source>
        <dbReference type="ARBA" id="ARBA00023136"/>
    </source>
</evidence>
<dbReference type="SUPFAM" id="SSF103473">
    <property type="entry name" value="MFS general substrate transporter"/>
    <property type="match status" value="1"/>
</dbReference>
<feature type="transmembrane region" description="Helical" evidence="8">
    <location>
        <begin position="105"/>
        <end position="124"/>
    </location>
</feature>
<comment type="similarity">
    <text evidence="7">Belongs to the major facilitator superfamily. DHA1 family. Polyamines/proton antiporter (TC 2.A.1.2.16) subfamily.</text>
</comment>
<dbReference type="CDD" id="cd17323">
    <property type="entry name" value="MFS_Tpo1_MDR_like"/>
    <property type="match status" value="1"/>
</dbReference>
<keyword evidence="4 8" id="KW-0812">Transmembrane</keyword>
<feature type="transmembrane region" description="Helical" evidence="8">
    <location>
        <begin position="378"/>
        <end position="398"/>
    </location>
</feature>
<dbReference type="InterPro" id="IPR036259">
    <property type="entry name" value="MFS_trans_sf"/>
</dbReference>
<evidence type="ECO:0000256" key="2">
    <source>
        <dbReference type="ARBA" id="ARBA00022448"/>
    </source>
</evidence>
<gene>
    <name evidence="10" type="primary">PLEST000632</name>
    <name evidence="10" type="ORF">PLESTB_000025300</name>
</gene>
<feature type="transmembrane region" description="Helical" evidence="8">
    <location>
        <begin position="193"/>
        <end position="212"/>
    </location>
</feature>
<dbReference type="Pfam" id="PF07690">
    <property type="entry name" value="MFS_1"/>
    <property type="match status" value="1"/>
</dbReference>
<protein>
    <submittedName>
        <fullName evidence="10">MFS siderochrome iron transporter 1</fullName>
    </submittedName>
</protein>
<feature type="transmembrane region" description="Helical" evidence="8">
    <location>
        <begin position="300"/>
        <end position="326"/>
    </location>
</feature>
<evidence type="ECO:0000256" key="1">
    <source>
        <dbReference type="ARBA" id="ARBA00004651"/>
    </source>
</evidence>
<dbReference type="AlphaFoldDB" id="A0A9W6B8B6"/>
<keyword evidence="6 8" id="KW-0472">Membrane</keyword>
<reference evidence="10 11" key="1">
    <citation type="journal article" date="2023" name="Commun. Biol.">
        <title>Reorganization of the ancestral sex-determining regions during the evolution of trioecy in Pleodorina starrii.</title>
        <authorList>
            <person name="Takahashi K."/>
            <person name="Suzuki S."/>
            <person name="Kawai-Toyooka H."/>
            <person name="Yamamoto K."/>
            <person name="Hamaji T."/>
            <person name="Ootsuki R."/>
            <person name="Yamaguchi H."/>
            <person name="Kawachi M."/>
            <person name="Higashiyama T."/>
            <person name="Nozaki H."/>
        </authorList>
    </citation>
    <scope>NUCLEOTIDE SEQUENCE [LARGE SCALE GENOMIC DNA]</scope>
    <source>
        <strain evidence="10 11">NIES-4479</strain>
    </source>
</reference>
<evidence type="ECO:0000256" key="7">
    <source>
        <dbReference type="ARBA" id="ARBA00038459"/>
    </source>
</evidence>
<name>A0A9W6B8B6_9CHLO</name>
<feature type="transmembrane region" description="Helical" evidence="8">
    <location>
        <begin position="136"/>
        <end position="155"/>
    </location>
</feature>
<evidence type="ECO:0000256" key="8">
    <source>
        <dbReference type="SAM" id="Phobius"/>
    </source>
</evidence>
<evidence type="ECO:0000256" key="4">
    <source>
        <dbReference type="ARBA" id="ARBA00022692"/>
    </source>
</evidence>
<feature type="domain" description="Major facilitator superfamily (MFS) profile" evidence="9">
    <location>
        <begin position="70"/>
        <end position="531"/>
    </location>
</feature>
<feature type="transmembrane region" description="Helical" evidence="8">
    <location>
        <begin position="437"/>
        <end position="460"/>
    </location>
</feature>
<keyword evidence="11" id="KW-1185">Reference proteome</keyword>
<dbReference type="PROSITE" id="PS50850">
    <property type="entry name" value="MFS"/>
    <property type="match status" value="1"/>
</dbReference>
<dbReference type="Proteomes" id="UP001165080">
    <property type="component" value="Unassembled WGS sequence"/>
</dbReference>
<dbReference type="PANTHER" id="PTHR23502:SF132">
    <property type="entry name" value="POLYAMINE TRANSPORTER 2-RELATED"/>
    <property type="match status" value="1"/>
</dbReference>
<feature type="transmembrane region" description="Helical" evidence="8">
    <location>
        <begin position="161"/>
        <end position="181"/>
    </location>
</feature>
<keyword evidence="3" id="KW-1003">Cell membrane</keyword>
<organism evidence="10 11">
    <name type="scientific">Pleodorina starrii</name>
    <dbReference type="NCBI Taxonomy" id="330485"/>
    <lineage>
        <taxon>Eukaryota</taxon>
        <taxon>Viridiplantae</taxon>
        <taxon>Chlorophyta</taxon>
        <taxon>core chlorophytes</taxon>
        <taxon>Chlorophyceae</taxon>
        <taxon>CS clade</taxon>
        <taxon>Chlamydomonadales</taxon>
        <taxon>Volvocaceae</taxon>
        <taxon>Pleodorina</taxon>
    </lineage>
</organism>
<dbReference type="EMBL" id="BRXU01000001">
    <property type="protein sequence ID" value="GLC47784.1"/>
    <property type="molecule type" value="Genomic_DNA"/>
</dbReference>
<comment type="caution">
    <text evidence="10">The sequence shown here is derived from an EMBL/GenBank/DDBJ whole genome shotgun (WGS) entry which is preliminary data.</text>
</comment>
<dbReference type="FunFam" id="1.20.1250.20:FF:000266">
    <property type="entry name" value="MFS multidrug transporter, putative"/>
    <property type="match status" value="1"/>
</dbReference>
<feature type="transmembrane region" description="Helical" evidence="8">
    <location>
        <begin position="404"/>
        <end position="425"/>
    </location>
</feature>
<dbReference type="PANTHER" id="PTHR23502">
    <property type="entry name" value="MAJOR FACILITATOR SUPERFAMILY"/>
    <property type="match status" value="1"/>
</dbReference>
<sequence length="531" mass="57762">MKADIPNTAPQEPAKFNIMIPWHPYQEDFARMSKADYPGSGTNEDPYVVDWLDTDAENPQKWPTVYKWAITMLMATATLAVGFCSSAYSGAAVDILVKFGVSTEMVTLGISLFVLGFALGPLIWAPLSEIDGRRPIHLFTYAGLTAFSAGCALAPNMSALIVLRFFAGAFGSSPLTNAGGILADMFTAEQRGLAMSFFAVAPFMGPVIGPIVGGFTGQAVGWRWVMWVMTLFSGAMLLLSAVFLPETYAPVMLRHRARRLAAATGKIYRTKYDTKGGVRFSQLLKTSLTRPWILLFREPIVLLLSIYLAIIYGVLYMLFAAFPIVYQRARGWGPGIGGLSFVGVAVGMIVALIFTMIDNRRYVRACRQHNGFPPAEARLPPAIIGACAIPVGLFWFAFTNSPSLPWIVSEIGTAPFGFGMVLVFLSCMNYLVDSYLIYAASVLAASSVLRSIFGAVFPLFTAKMYARLGIHWASALPGFLAVACLPFPVLFYIYGARIRESCKYAAEAARFMQTHMAGVGVVKVVLASAEV</sequence>
<dbReference type="Gene3D" id="1.20.1250.20">
    <property type="entry name" value="MFS general substrate transporter like domains"/>
    <property type="match status" value="1"/>
</dbReference>
<feature type="transmembrane region" description="Helical" evidence="8">
    <location>
        <begin position="332"/>
        <end position="357"/>
    </location>
</feature>